<proteinExistence type="predicted"/>
<evidence type="ECO:0000313" key="1">
    <source>
        <dbReference type="EMBL" id="GHG06977.1"/>
    </source>
</evidence>
<comment type="caution">
    <text evidence="1">The sequence shown here is derived from an EMBL/GenBank/DDBJ whole genome shotgun (WGS) entry which is preliminary data.</text>
</comment>
<sequence>MLHATKYINVMSLKTGDYSKHTNKKFLSKNFLEFTKNNRVRKPVKPTRGRVVGCHPSLKSKEPVEWESQMELKTVDYFNYVHLPRNQFRLSILSSIDFFFSIQASISVVVAREQSVVRQYSVKESSRILDVN</sequence>
<accession>A0A919BRM7</accession>
<evidence type="ECO:0000313" key="2">
    <source>
        <dbReference type="Proteomes" id="UP000623842"/>
    </source>
</evidence>
<protein>
    <submittedName>
        <fullName evidence="1">Uncharacterized protein</fullName>
    </submittedName>
</protein>
<reference evidence="1" key="2">
    <citation type="submission" date="2020-09" db="EMBL/GenBank/DDBJ databases">
        <authorList>
            <person name="Sun Q."/>
            <person name="Kim S."/>
        </authorList>
    </citation>
    <scope>NUCLEOTIDE SEQUENCE</scope>
    <source>
        <strain evidence="1">KCTC 42731</strain>
    </source>
</reference>
<dbReference type="RefSeq" id="WP_189774581.1">
    <property type="nucleotide sequence ID" value="NZ_BNCK01000014.1"/>
</dbReference>
<reference evidence="1" key="1">
    <citation type="journal article" date="2014" name="Int. J. Syst. Evol. Microbiol.">
        <title>Complete genome sequence of Corynebacterium casei LMG S-19264T (=DSM 44701T), isolated from a smear-ripened cheese.</title>
        <authorList>
            <consortium name="US DOE Joint Genome Institute (JGI-PGF)"/>
            <person name="Walter F."/>
            <person name="Albersmeier A."/>
            <person name="Kalinowski J."/>
            <person name="Ruckert C."/>
        </authorList>
    </citation>
    <scope>NUCLEOTIDE SEQUENCE</scope>
    <source>
        <strain evidence="1">KCTC 42731</strain>
    </source>
</reference>
<dbReference type="Proteomes" id="UP000623842">
    <property type="component" value="Unassembled WGS sequence"/>
</dbReference>
<name>A0A919BRM7_9GAMM</name>
<keyword evidence="2" id="KW-1185">Reference proteome</keyword>
<gene>
    <name evidence="1" type="ORF">GCM10017161_40740</name>
</gene>
<dbReference type="AlphaFoldDB" id="A0A919BRM7"/>
<organism evidence="1 2">
    <name type="scientific">Thalassotalea marina</name>
    <dbReference type="NCBI Taxonomy" id="1673741"/>
    <lineage>
        <taxon>Bacteria</taxon>
        <taxon>Pseudomonadati</taxon>
        <taxon>Pseudomonadota</taxon>
        <taxon>Gammaproteobacteria</taxon>
        <taxon>Alteromonadales</taxon>
        <taxon>Colwelliaceae</taxon>
        <taxon>Thalassotalea</taxon>
    </lineage>
</organism>
<dbReference type="EMBL" id="BNCK01000014">
    <property type="protein sequence ID" value="GHG06977.1"/>
    <property type="molecule type" value="Genomic_DNA"/>
</dbReference>